<dbReference type="Proteomes" id="UP000321907">
    <property type="component" value="Unassembled WGS sequence"/>
</dbReference>
<evidence type="ECO:0000313" key="1">
    <source>
        <dbReference type="EMBL" id="TXF87121.1"/>
    </source>
</evidence>
<name>A0A5C7F8S6_9BACT</name>
<organism evidence="1 2">
    <name type="scientific">Neolewinella aurantiaca</name>
    <dbReference type="NCBI Taxonomy" id="2602767"/>
    <lineage>
        <taxon>Bacteria</taxon>
        <taxon>Pseudomonadati</taxon>
        <taxon>Bacteroidota</taxon>
        <taxon>Saprospiria</taxon>
        <taxon>Saprospirales</taxon>
        <taxon>Lewinellaceae</taxon>
        <taxon>Neolewinella</taxon>
    </lineage>
</organism>
<proteinExistence type="predicted"/>
<dbReference type="RefSeq" id="WP_147932293.1">
    <property type="nucleotide sequence ID" value="NZ_VOXD01000036.1"/>
</dbReference>
<dbReference type="EMBL" id="VOXD01000036">
    <property type="protein sequence ID" value="TXF87121.1"/>
    <property type="molecule type" value="Genomic_DNA"/>
</dbReference>
<evidence type="ECO:0000313" key="2">
    <source>
        <dbReference type="Proteomes" id="UP000321907"/>
    </source>
</evidence>
<gene>
    <name evidence="1" type="ORF">FUA23_18690</name>
</gene>
<dbReference type="AlphaFoldDB" id="A0A5C7F8S6"/>
<reference evidence="1 2" key="1">
    <citation type="submission" date="2019-08" db="EMBL/GenBank/DDBJ databases">
        <title>Lewinella sp. strain SSH13 Genome sequencing and assembly.</title>
        <authorList>
            <person name="Kim I."/>
        </authorList>
    </citation>
    <scope>NUCLEOTIDE SEQUENCE [LARGE SCALE GENOMIC DNA]</scope>
    <source>
        <strain evidence="1 2">SSH13</strain>
    </source>
</reference>
<accession>A0A5C7F8S6</accession>
<sequence>MKNIQELIRLTESMSASADLRSRKKNDNKTGKLYRAILRYSEADEDEIVRKVYGKKADASLPAYRKLKTRLRNILVDILLDTGASDKPNYTNYVETYRSLQRQYASAQVLISKRAYQNSARILEKVYRIALDNSMTELLYQSSQLLAGIYLGMIANNRKFEFYTQAAAKHRQEFVDLGLATECYYHFKSLLYNRTLPMEEIGKIATDKAAEMSEVFERNHNLHNIAIKYHDLICFGHYLSGNFEASFKYAVAAEQHLLELVDKTSRKLYPSRLMQLRSLGFLNRVVEGEELLNRLFEDTQIYSVDWINLVEEELLFFVRCKKYQKAFDAAIKIDRRRLRNKLSNENKQIWEVIDATIYLLIICGRIELPATDNRFRNFRVIRFLNSVPTYSKEKWGMNVQILAIHTMLLILQKKYDQVIDRVEALEKYCSRHLRNNERLRGNCFIKMLTSVVKGNFHKVAAERNASKYVKRLQGTQSSNLDQAANIEIIPYEILWEMLLENLDQKIHIVRVRTQSSA</sequence>
<protein>
    <submittedName>
        <fullName evidence="1">Uncharacterized protein</fullName>
    </submittedName>
</protein>
<keyword evidence="2" id="KW-1185">Reference proteome</keyword>
<comment type="caution">
    <text evidence="1">The sequence shown here is derived from an EMBL/GenBank/DDBJ whole genome shotgun (WGS) entry which is preliminary data.</text>
</comment>
<dbReference type="OrthoDB" id="1490648at2"/>